<comment type="similarity">
    <text evidence="1">Belongs to the LysR transcriptional regulatory family.</text>
</comment>
<name>A0A3N0IZT1_9ACTN</name>
<dbReference type="Proteomes" id="UP000253817">
    <property type="component" value="Unassembled WGS sequence"/>
</dbReference>
<evidence type="ECO:0000313" key="9">
    <source>
        <dbReference type="Proteomes" id="UP000270112"/>
    </source>
</evidence>
<feature type="domain" description="HTH lysR-type" evidence="5">
    <location>
        <begin position="3"/>
        <end position="60"/>
    </location>
</feature>
<dbReference type="InterPro" id="IPR050950">
    <property type="entry name" value="HTH-type_LysR_regulators"/>
</dbReference>
<evidence type="ECO:0000259" key="5">
    <source>
        <dbReference type="PROSITE" id="PS50931"/>
    </source>
</evidence>
<evidence type="ECO:0000256" key="1">
    <source>
        <dbReference type="ARBA" id="ARBA00009437"/>
    </source>
</evidence>
<dbReference type="SUPFAM" id="SSF46785">
    <property type="entry name" value="Winged helix' DNA-binding domain"/>
    <property type="match status" value="1"/>
</dbReference>
<keyword evidence="2" id="KW-0805">Transcription regulation</keyword>
<dbReference type="EMBL" id="PPTT01000008">
    <property type="protein sequence ID" value="RDB69636.1"/>
    <property type="molecule type" value="Genomic_DNA"/>
</dbReference>
<comment type="caution">
    <text evidence="7">The sequence shown here is derived from an EMBL/GenBank/DDBJ whole genome shotgun (WGS) entry which is preliminary data.</text>
</comment>
<dbReference type="RefSeq" id="WP_114545838.1">
    <property type="nucleotide sequence ID" value="NZ_PPTT01000008.1"/>
</dbReference>
<dbReference type="GO" id="GO:0003677">
    <property type="term" value="F:DNA binding"/>
    <property type="evidence" value="ECO:0007669"/>
    <property type="project" value="UniProtKB-KW"/>
</dbReference>
<keyword evidence="8" id="KW-1185">Reference proteome</keyword>
<evidence type="ECO:0000256" key="4">
    <source>
        <dbReference type="ARBA" id="ARBA00023163"/>
    </source>
</evidence>
<organism evidence="7 9">
    <name type="scientific">Eggerthella sinensis</name>
    <dbReference type="NCBI Taxonomy" id="242230"/>
    <lineage>
        <taxon>Bacteria</taxon>
        <taxon>Bacillati</taxon>
        <taxon>Actinomycetota</taxon>
        <taxon>Coriobacteriia</taxon>
        <taxon>Eggerthellales</taxon>
        <taxon>Eggerthellaceae</taxon>
        <taxon>Eggerthella</taxon>
    </lineage>
</organism>
<keyword evidence="4" id="KW-0804">Transcription</keyword>
<gene>
    <name evidence="6" type="ORF">C1876_06150</name>
    <name evidence="7" type="ORF">DMP09_04510</name>
</gene>
<dbReference type="InterPro" id="IPR000847">
    <property type="entry name" value="LysR_HTH_N"/>
</dbReference>
<keyword evidence="3" id="KW-0238">DNA-binding</keyword>
<dbReference type="Gene3D" id="1.10.10.10">
    <property type="entry name" value="Winged helix-like DNA-binding domain superfamily/Winged helix DNA-binding domain"/>
    <property type="match status" value="1"/>
</dbReference>
<dbReference type="Proteomes" id="UP000270112">
    <property type="component" value="Unassembled WGS sequence"/>
</dbReference>
<dbReference type="PANTHER" id="PTHR30419">
    <property type="entry name" value="HTH-TYPE TRANSCRIPTIONAL REGULATOR YBHD"/>
    <property type="match status" value="1"/>
</dbReference>
<dbReference type="PANTHER" id="PTHR30419:SF8">
    <property type="entry name" value="NITROGEN ASSIMILATION TRANSCRIPTIONAL ACTIVATOR-RELATED"/>
    <property type="match status" value="1"/>
</dbReference>
<dbReference type="InterPro" id="IPR036390">
    <property type="entry name" value="WH_DNA-bd_sf"/>
</dbReference>
<dbReference type="SUPFAM" id="SSF53850">
    <property type="entry name" value="Periplasmic binding protein-like II"/>
    <property type="match status" value="1"/>
</dbReference>
<dbReference type="InterPro" id="IPR036388">
    <property type="entry name" value="WH-like_DNA-bd_sf"/>
</dbReference>
<dbReference type="Gene3D" id="3.40.190.290">
    <property type="match status" value="1"/>
</dbReference>
<dbReference type="Pfam" id="PF03466">
    <property type="entry name" value="LysR_substrate"/>
    <property type="match status" value="1"/>
</dbReference>
<dbReference type="Pfam" id="PF00126">
    <property type="entry name" value="HTH_1"/>
    <property type="match status" value="1"/>
</dbReference>
<accession>A0A3N0IZT1</accession>
<dbReference type="EMBL" id="QICC01000011">
    <property type="protein sequence ID" value="RNM42503.1"/>
    <property type="molecule type" value="Genomic_DNA"/>
</dbReference>
<dbReference type="AlphaFoldDB" id="A0A3N0IZT1"/>
<dbReference type="OrthoDB" id="8717159at2"/>
<dbReference type="GO" id="GO:0005829">
    <property type="term" value="C:cytosol"/>
    <property type="evidence" value="ECO:0007669"/>
    <property type="project" value="TreeGrafter"/>
</dbReference>
<sequence>MDMDIHGLTCFRLAYESGSIGKAAKRAYLTRQGFSGALKSVEAEWGHPLFVRGPLGLEPTALAHAVYPKVVEALTAYDEVQRLCAADSRPVETVGLGVAYGALLSLSLDEMVAAFAGEGHRMSLDIDIVEPVLAAQCVAEGGKDLVLVAGSIDAPGTRCVSLCRIPLCAAVHESLLADGRRDVEGLRGITWFGLSETFPLDVSLGAFSRERGLRLAMDYRWHDYHLILDQMRQKRGACIVPARTAERFCQDGIVAIALDDPRLTWEVSAIVPSARPLSRAAGTVLSWLERYLA</sequence>
<dbReference type="InterPro" id="IPR005119">
    <property type="entry name" value="LysR_subst-bd"/>
</dbReference>
<reference evidence="6 8" key="1">
    <citation type="journal article" date="2018" name="Elife">
        <title>Discovery and characterization of a prevalent human gut bacterial enzyme sufficient for the inactivation of a family of plant toxins.</title>
        <authorList>
            <person name="Koppel N."/>
            <person name="Bisanz J.E."/>
            <person name="Pandelia M.E."/>
            <person name="Turnbaugh P.J."/>
            <person name="Balskus E.P."/>
        </authorList>
    </citation>
    <scope>NUCLEOTIDE SEQUENCE [LARGE SCALE GENOMIC DNA]</scope>
    <source>
        <strain evidence="6 8">DSM 16107</strain>
    </source>
</reference>
<dbReference type="PROSITE" id="PS50931">
    <property type="entry name" value="HTH_LYSR"/>
    <property type="match status" value="1"/>
</dbReference>
<dbReference type="GO" id="GO:0003700">
    <property type="term" value="F:DNA-binding transcription factor activity"/>
    <property type="evidence" value="ECO:0007669"/>
    <property type="project" value="InterPro"/>
</dbReference>
<evidence type="ECO:0000256" key="3">
    <source>
        <dbReference type="ARBA" id="ARBA00023125"/>
    </source>
</evidence>
<evidence type="ECO:0000313" key="6">
    <source>
        <dbReference type="EMBL" id="RDB69636.1"/>
    </source>
</evidence>
<dbReference type="CDD" id="cd05466">
    <property type="entry name" value="PBP2_LTTR_substrate"/>
    <property type="match status" value="1"/>
</dbReference>
<evidence type="ECO:0000256" key="2">
    <source>
        <dbReference type="ARBA" id="ARBA00023015"/>
    </source>
</evidence>
<evidence type="ECO:0000313" key="8">
    <source>
        <dbReference type="Proteomes" id="UP000253817"/>
    </source>
</evidence>
<evidence type="ECO:0000313" key="7">
    <source>
        <dbReference type="EMBL" id="RNM42503.1"/>
    </source>
</evidence>
<reference evidence="9" key="2">
    <citation type="submission" date="2018-05" db="EMBL/GenBank/DDBJ databases">
        <title>Genome Sequencing of selected type strains of the family Eggerthellaceae.</title>
        <authorList>
            <person name="Danylec N."/>
            <person name="Stoll D.A."/>
            <person name="Doetsch A."/>
            <person name="Huch M."/>
        </authorList>
    </citation>
    <scope>NUCLEOTIDE SEQUENCE [LARGE SCALE GENOMIC DNA]</scope>
    <source>
        <strain evidence="9">DSM 16107</strain>
    </source>
</reference>
<proteinExistence type="inferred from homology"/>
<reference evidence="7" key="3">
    <citation type="journal article" date="2019" name="Microbiol. Resour. Announc.">
        <title>Draft Genome Sequences of Type Strains of Gordonibacter faecihominis, Paraeggerthella hongkongensis, Parvibacter caecicola,Slackia equolifaciens, Slackia faecicanis, and Slackia isoflavoniconvertens.</title>
        <authorList>
            <person name="Danylec N."/>
            <person name="Stoll D.A."/>
            <person name="Dotsch A."/>
            <person name="Huch M."/>
        </authorList>
    </citation>
    <scope>NUCLEOTIDE SEQUENCE</scope>
    <source>
        <strain evidence="7">DSM 16107</strain>
    </source>
</reference>
<protein>
    <recommendedName>
        <fullName evidence="5">HTH lysR-type domain-containing protein</fullName>
    </recommendedName>
</protein>